<reference evidence="3 4" key="1">
    <citation type="submission" date="2024-02" db="EMBL/GenBank/DDBJ databases">
        <title>Genome analysis and characterization of Microbaculum marinisediminis sp. nov., isolated from marine sediment.</title>
        <authorList>
            <person name="Du Z.-J."/>
            <person name="Ye Y.-Q."/>
            <person name="Zhang Z.-R."/>
            <person name="Yuan S.-M."/>
            <person name="Zhang X.-Y."/>
        </authorList>
    </citation>
    <scope>NUCLEOTIDE SEQUENCE [LARGE SCALE GENOMIC DNA]</scope>
    <source>
        <strain evidence="3 4">SDUM1044001</strain>
    </source>
</reference>
<dbReference type="InterPro" id="IPR027385">
    <property type="entry name" value="Beta-barrel_OMP"/>
</dbReference>
<dbReference type="EMBL" id="JAZHOF010000010">
    <property type="protein sequence ID" value="MEJ8574095.1"/>
    <property type="molecule type" value="Genomic_DNA"/>
</dbReference>
<feature type="domain" description="Outer membrane protein beta-barrel" evidence="2">
    <location>
        <begin position="39"/>
        <end position="221"/>
    </location>
</feature>
<protein>
    <submittedName>
        <fullName evidence="3">Outer membrane protein</fullName>
    </submittedName>
</protein>
<evidence type="ECO:0000313" key="4">
    <source>
        <dbReference type="Proteomes" id="UP001378188"/>
    </source>
</evidence>
<gene>
    <name evidence="3" type="ORF">V3328_21595</name>
</gene>
<keyword evidence="4" id="KW-1185">Reference proteome</keyword>
<dbReference type="Gene3D" id="2.40.160.20">
    <property type="match status" value="1"/>
</dbReference>
<name>A0AAW9RYS1_9HYPH</name>
<organism evidence="3 4">
    <name type="scientific">Microbaculum marinum</name>
    <dbReference type="NCBI Taxonomy" id="1764581"/>
    <lineage>
        <taxon>Bacteria</taxon>
        <taxon>Pseudomonadati</taxon>
        <taxon>Pseudomonadota</taxon>
        <taxon>Alphaproteobacteria</taxon>
        <taxon>Hyphomicrobiales</taxon>
        <taxon>Tepidamorphaceae</taxon>
        <taxon>Microbaculum</taxon>
    </lineage>
</organism>
<sequence>MTDDVFLEPILPVEVVSSWYLRGDVGYRAYTGPDASYQPALGGTLGYYDQDLDDAWLVGFGLGYKFNEWFRTDVTVDYAAPSDFGGRIACIACPGLPYTLESGRISAWTVMANAYIDLGNWAGLTPYVGGGIGAANLRLSDYTGYNPPFLAATGRFGADADAWNFAWSATAGASYDLTSNLLLDVNYRYLAMGDVSTVDQIGGRIAIDDVNSHEFRVGLRYLIY</sequence>
<dbReference type="InterPro" id="IPR011250">
    <property type="entry name" value="OMP/PagP_B-barrel"/>
</dbReference>
<evidence type="ECO:0000256" key="1">
    <source>
        <dbReference type="ARBA" id="ARBA00022729"/>
    </source>
</evidence>
<comment type="caution">
    <text evidence="3">The sequence shown here is derived from an EMBL/GenBank/DDBJ whole genome shotgun (WGS) entry which is preliminary data.</text>
</comment>
<accession>A0AAW9RYS1</accession>
<dbReference type="Pfam" id="PF13505">
    <property type="entry name" value="OMP_b-brl"/>
    <property type="match status" value="1"/>
</dbReference>
<dbReference type="AlphaFoldDB" id="A0AAW9RYS1"/>
<dbReference type="Proteomes" id="UP001378188">
    <property type="component" value="Unassembled WGS sequence"/>
</dbReference>
<dbReference type="RefSeq" id="WP_340331797.1">
    <property type="nucleotide sequence ID" value="NZ_JAZHOF010000010.1"/>
</dbReference>
<keyword evidence="1" id="KW-0732">Signal</keyword>
<evidence type="ECO:0000313" key="3">
    <source>
        <dbReference type="EMBL" id="MEJ8574095.1"/>
    </source>
</evidence>
<proteinExistence type="predicted"/>
<dbReference type="SUPFAM" id="SSF56925">
    <property type="entry name" value="OMPA-like"/>
    <property type="match status" value="1"/>
</dbReference>
<evidence type="ECO:0000259" key="2">
    <source>
        <dbReference type="Pfam" id="PF13505"/>
    </source>
</evidence>